<keyword evidence="3 6" id="KW-0812">Transmembrane</keyword>
<dbReference type="GO" id="GO:0006888">
    <property type="term" value="P:endoplasmic reticulum to Golgi vesicle-mediated transport"/>
    <property type="evidence" value="ECO:0007669"/>
    <property type="project" value="TreeGrafter"/>
</dbReference>
<accession>A0A210QDD3</accession>
<dbReference type="Pfam" id="PF07970">
    <property type="entry name" value="COPIIcoated_ERV"/>
    <property type="match status" value="1"/>
</dbReference>
<feature type="domain" description="Endoplasmic reticulum vesicle transporter N-terminal" evidence="8">
    <location>
        <begin position="92"/>
        <end position="179"/>
    </location>
</feature>
<reference evidence="9 10" key="1">
    <citation type="journal article" date="2017" name="Nat. Ecol. Evol.">
        <title>Scallop genome provides insights into evolution of bilaterian karyotype and development.</title>
        <authorList>
            <person name="Wang S."/>
            <person name="Zhang J."/>
            <person name="Jiao W."/>
            <person name="Li J."/>
            <person name="Xun X."/>
            <person name="Sun Y."/>
            <person name="Guo X."/>
            <person name="Huan P."/>
            <person name="Dong B."/>
            <person name="Zhang L."/>
            <person name="Hu X."/>
            <person name="Sun X."/>
            <person name="Wang J."/>
            <person name="Zhao C."/>
            <person name="Wang Y."/>
            <person name="Wang D."/>
            <person name="Huang X."/>
            <person name="Wang R."/>
            <person name="Lv J."/>
            <person name="Li Y."/>
            <person name="Zhang Z."/>
            <person name="Liu B."/>
            <person name="Lu W."/>
            <person name="Hui Y."/>
            <person name="Liang J."/>
            <person name="Zhou Z."/>
            <person name="Hou R."/>
            <person name="Li X."/>
            <person name="Liu Y."/>
            <person name="Li H."/>
            <person name="Ning X."/>
            <person name="Lin Y."/>
            <person name="Zhao L."/>
            <person name="Xing Q."/>
            <person name="Dou J."/>
            <person name="Li Y."/>
            <person name="Mao J."/>
            <person name="Guo H."/>
            <person name="Dou H."/>
            <person name="Li T."/>
            <person name="Mu C."/>
            <person name="Jiang W."/>
            <person name="Fu Q."/>
            <person name="Fu X."/>
            <person name="Miao Y."/>
            <person name="Liu J."/>
            <person name="Yu Q."/>
            <person name="Li R."/>
            <person name="Liao H."/>
            <person name="Li X."/>
            <person name="Kong Y."/>
            <person name="Jiang Z."/>
            <person name="Chourrout D."/>
            <person name="Li R."/>
            <person name="Bao Z."/>
        </authorList>
    </citation>
    <scope>NUCLEOTIDE SEQUENCE [LARGE SCALE GENOMIC DNA]</scope>
    <source>
        <strain evidence="9 10">PY_sf001</strain>
    </source>
</reference>
<evidence type="ECO:0000259" key="7">
    <source>
        <dbReference type="Pfam" id="PF07970"/>
    </source>
</evidence>
<dbReference type="PANTHER" id="PTHR10984:SF30">
    <property type="entry name" value="ENDOPLASMIC RETICULUM-GOLGI INTERMEDIATE COMPARTMENT PROTEIN 2"/>
    <property type="match status" value="1"/>
</dbReference>
<dbReference type="Proteomes" id="UP000242188">
    <property type="component" value="Unassembled WGS sequence"/>
</dbReference>
<dbReference type="EMBL" id="NEDP02004093">
    <property type="protein sequence ID" value="OWF46754.1"/>
    <property type="molecule type" value="Genomic_DNA"/>
</dbReference>
<feature type="domain" description="Endoplasmic reticulum vesicle transporter C-terminal" evidence="7">
    <location>
        <begin position="249"/>
        <end position="411"/>
    </location>
</feature>
<dbReference type="GO" id="GO:0006890">
    <property type="term" value="P:retrograde vesicle-mediated transport, Golgi to endoplasmic reticulum"/>
    <property type="evidence" value="ECO:0007669"/>
    <property type="project" value="TreeGrafter"/>
</dbReference>
<dbReference type="GO" id="GO:0005783">
    <property type="term" value="C:endoplasmic reticulum"/>
    <property type="evidence" value="ECO:0007669"/>
    <property type="project" value="TreeGrafter"/>
</dbReference>
<organism evidence="9 10">
    <name type="scientific">Mizuhopecten yessoensis</name>
    <name type="common">Japanese scallop</name>
    <name type="synonym">Patinopecten yessoensis</name>
    <dbReference type="NCBI Taxonomy" id="6573"/>
    <lineage>
        <taxon>Eukaryota</taxon>
        <taxon>Metazoa</taxon>
        <taxon>Spiralia</taxon>
        <taxon>Lophotrochozoa</taxon>
        <taxon>Mollusca</taxon>
        <taxon>Bivalvia</taxon>
        <taxon>Autobranchia</taxon>
        <taxon>Pteriomorphia</taxon>
        <taxon>Pectinida</taxon>
        <taxon>Pectinoidea</taxon>
        <taxon>Pectinidae</taxon>
        <taxon>Mizuhopecten</taxon>
    </lineage>
</organism>
<dbReference type="PANTHER" id="PTHR10984">
    <property type="entry name" value="ENDOPLASMIC RETICULUM-GOLGI INTERMEDIATE COMPARTMENT PROTEIN"/>
    <property type="match status" value="1"/>
</dbReference>
<proteinExistence type="inferred from homology"/>
<keyword evidence="5 6" id="KW-0472">Membrane</keyword>
<gene>
    <name evidence="9" type="ORF">KP79_PYT18865</name>
</gene>
<dbReference type="STRING" id="6573.A0A210QDD3"/>
<comment type="subcellular location">
    <subcellularLocation>
        <location evidence="1">Endoplasmic reticulum-Golgi intermediate compartment membrane</location>
        <topology evidence="1">Multi-pass membrane protein</topology>
    </subcellularLocation>
</comment>
<dbReference type="GO" id="GO:0030134">
    <property type="term" value="C:COPII-coated ER to Golgi transport vesicle"/>
    <property type="evidence" value="ECO:0007669"/>
    <property type="project" value="TreeGrafter"/>
</dbReference>
<feature type="transmembrane region" description="Helical" evidence="6">
    <location>
        <begin position="115"/>
        <end position="135"/>
    </location>
</feature>
<protein>
    <submittedName>
        <fullName evidence="9">Endoplasmic reticulum-Golgi intermediate compartment protein 2</fullName>
    </submittedName>
</protein>
<evidence type="ECO:0000256" key="1">
    <source>
        <dbReference type="ARBA" id="ARBA00004457"/>
    </source>
</evidence>
<dbReference type="InterPro" id="IPR045888">
    <property type="entry name" value="Erv"/>
</dbReference>
<dbReference type="InterPro" id="IPR018480">
    <property type="entry name" value="PNAcMuramoyl-5peptid_Trfase_CS"/>
</dbReference>
<dbReference type="PROSITE" id="PS01347">
    <property type="entry name" value="MRAY_1"/>
    <property type="match status" value="1"/>
</dbReference>
<dbReference type="AlphaFoldDB" id="A0A210QDD3"/>
<dbReference type="InterPro" id="IPR039542">
    <property type="entry name" value="Erv_N"/>
</dbReference>
<evidence type="ECO:0000313" key="10">
    <source>
        <dbReference type="Proteomes" id="UP000242188"/>
    </source>
</evidence>
<sequence length="429" mass="48330">MELQVTIYLRTSIQERPQRLWQPFMADKGIEHPVTTERISYQSLGPVLTATILYKTGHDNTVYPVFPPLQSRTNAIMRRLNALNQKQALKVVKEFDAFPKVPDDYKKTTPTGGGVSIVVFILIAILVMSEVAYYASTQLKFDYEVDTDADGKLKINIDMTVAMPCQMIGADVVDMTGQDTNMFGQLTLDKAIFELTPRQRQYQDVVQEINAYLREEYHAIQELLWMSGISAVYKQGMPPRDDNPVGQPDACRVHGSLEVNKVAGNFHITAGKSVPMIPRGHAHISMMIKNSDYNFSHRIDHFSFGEPVNGVINPLDGEENVTPDNFYMYQYFMQIVPTEVRTYAANVDTYQYAVSHRNRSINHSSGSHGVPGIFVKYDLNSLKIRVREVHRPFGQFLIRLIGIVGGIFSVSVNVKNASLSSYIGHSTKP</sequence>
<keyword evidence="10" id="KW-1185">Reference proteome</keyword>
<evidence type="ECO:0000256" key="2">
    <source>
        <dbReference type="ARBA" id="ARBA00005648"/>
    </source>
</evidence>
<keyword evidence="4 6" id="KW-1133">Transmembrane helix</keyword>
<dbReference type="InterPro" id="IPR012936">
    <property type="entry name" value="Erv_C"/>
</dbReference>
<dbReference type="Pfam" id="PF13850">
    <property type="entry name" value="ERGIC_N"/>
    <property type="match status" value="1"/>
</dbReference>
<evidence type="ECO:0000256" key="4">
    <source>
        <dbReference type="ARBA" id="ARBA00022989"/>
    </source>
</evidence>
<dbReference type="GO" id="GO:0033116">
    <property type="term" value="C:endoplasmic reticulum-Golgi intermediate compartment membrane"/>
    <property type="evidence" value="ECO:0007669"/>
    <property type="project" value="UniProtKB-SubCell"/>
</dbReference>
<evidence type="ECO:0000259" key="8">
    <source>
        <dbReference type="Pfam" id="PF13850"/>
    </source>
</evidence>
<comment type="similarity">
    <text evidence="2">Belongs to the ERGIC family.</text>
</comment>
<evidence type="ECO:0000256" key="5">
    <source>
        <dbReference type="ARBA" id="ARBA00023136"/>
    </source>
</evidence>
<dbReference type="OrthoDB" id="5541786at2759"/>
<evidence type="ECO:0000256" key="3">
    <source>
        <dbReference type="ARBA" id="ARBA00022692"/>
    </source>
</evidence>
<evidence type="ECO:0000313" key="9">
    <source>
        <dbReference type="EMBL" id="OWF46754.1"/>
    </source>
</evidence>
<name>A0A210QDD3_MIZYE</name>
<comment type="caution">
    <text evidence="9">The sequence shown here is derived from an EMBL/GenBank/DDBJ whole genome shotgun (WGS) entry which is preliminary data.</text>
</comment>
<evidence type="ECO:0000256" key="6">
    <source>
        <dbReference type="SAM" id="Phobius"/>
    </source>
</evidence>